<sequence length="138" mass="14934">MAGVAAFAVIIAVCHAKGAQDIGMFAGLGRKKPLMAVVLTFAMLSMAGIPIFSGFWAKLFLFSQMVSIGEYLLVFVGVLNSIISVFFYFRVINMMFMQPSEDDKPIEYPAVIGYVATIAILLNILLGIFPSVITGLTL</sequence>
<feature type="transmembrane region" description="Helical" evidence="5">
    <location>
        <begin position="111"/>
        <end position="133"/>
    </location>
</feature>
<keyword evidence="3 5" id="KW-1133">Transmembrane helix</keyword>
<keyword evidence="2 5" id="KW-0812">Transmembrane</keyword>
<protein>
    <submittedName>
        <fullName evidence="7">NADH-quinone oxidoreductase subunit N</fullName>
        <ecNumber evidence="7">1.6.5.11</ecNumber>
    </submittedName>
</protein>
<accession>A0A645HFF9</accession>
<evidence type="ECO:0000256" key="5">
    <source>
        <dbReference type="SAM" id="Phobius"/>
    </source>
</evidence>
<evidence type="ECO:0000259" key="6">
    <source>
        <dbReference type="Pfam" id="PF00361"/>
    </source>
</evidence>
<proteinExistence type="predicted"/>
<organism evidence="7">
    <name type="scientific">bioreactor metagenome</name>
    <dbReference type="NCBI Taxonomy" id="1076179"/>
    <lineage>
        <taxon>unclassified sequences</taxon>
        <taxon>metagenomes</taxon>
        <taxon>ecological metagenomes</taxon>
    </lineage>
</organism>
<comment type="subcellular location">
    <subcellularLocation>
        <location evidence="1">Membrane</location>
        <topology evidence="1">Multi-pass membrane protein</topology>
    </subcellularLocation>
</comment>
<dbReference type="EC" id="1.6.5.11" evidence="7"/>
<evidence type="ECO:0000313" key="7">
    <source>
        <dbReference type="EMBL" id="MPN37122.1"/>
    </source>
</evidence>
<dbReference type="PANTHER" id="PTHR22773">
    <property type="entry name" value="NADH DEHYDROGENASE"/>
    <property type="match status" value="1"/>
</dbReference>
<dbReference type="EMBL" id="VSSQ01091611">
    <property type="protein sequence ID" value="MPN37122.1"/>
    <property type="molecule type" value="Genomic_DNA"/>
</dbReference>
<dbReference type="AlphaFoldDB" id="A0A645HFF9"/>
<name>A0A645HFF9_9ZZZZ</name>
<keyword evidence="4 5" id="KW-0472">Membrane</keyword>
<evidence type="ECO:0000256" key="3">
    <source>
        <dbReference type="ARBA" id="ARBA00022989"/>
    </source>
</evidence>
<dbReference type="GO" id="GO:0016020">
    <property type="term" value="C:membrane"/>
    <property type="evidence" value="ECO:0007669"/>
    <property type="project" value="UniProtKB-SubCell"/>
</dbReference>
<dbReference type="GO" id="GO:0016491">
    <property type="term" value="F:oxidoreductase activity"/>
    <property type="evidence" value="ECO:0007669"/>
    <property type="project" value="UniProtKB-KW"/>
</dbReference>
<dbReference type="Pfam" id="PF00361">
    <property type="entry name" value="Proton_antipo_M"/>
    <property type="match status" value="1"/>
</dbReference>
<feature type="transmembrane region" description="Helical" evidence="5">
    <location>
        <begin position="71"/>
        <end position="91"/>
    </location>
</feature>
<feature type="domain" description="NADH:quinone oxidoreductase/Mrp antiporter transmembrane" evidence="6">
    <location>
        <begin position="5"/>
        <end position="84"/>
    </location>
</feature>
<evidence type="ECO:0000256" key="1">
    <source>
        <dbReference type="ARBA" id="ARBA00004141"/>
    </source>
</evidence>
<evidence type="ECO:0000256" key="2">
    <source>
        <dbReference type="ARBA" id="ARBA00022692"/>
    </source>
</evidence>
<dbReference type="InterPro" id="IPR001750">
    <property type="entry name" value="ND/Mrp_TM"/>
</dbReference>
<feature type="transmembrane region" description="Helical" evidence="5">
    <location>
        <begin position="34"/>
        <end position="59"/>
    </location>
</feature>
<gene>
    <name evidence="7" type="primary">nuoN_14</name>
    <name evidence="7" type="ORF">SDC9_184638</name>
</gene>
<keyword evidence="7" id="KW-0560">Oxidoreductase</keyword>
<comment type="caution">
    <text evidence="7">The sequence shown here is derived from an EMBL/GenBank/DDBJ whole genome shotgun (WGS) entry which is preliminary data.</text>
</comment>
<reference evidence="7" key="1">
    <citation type="submission" date="2019-08" db="EMBL/GenBank/DDBJ databases">
        <authorList>
            <person name="Kucharzyk K."/>
            <person name="Murdoch R.W."/>
            <person name="Higgins S."/>
            <person name="Loffler F."/>
        </authorList>
    </citation>
    <scope>NUCLEOTIDE SEQUENCE</scope>
</reference>
<evidence type="ECO:0000256" key="4">
    <source>
        <dbReference type="ARBA" id="ARBA00023136"/>
    </source>
</evidence>